<dbReference type="PIRSF" id="PIRSF036625">
    <property type="entry name" value="GAF_ANTAR"/>
    <property type="match status" value="1"/>
</dbReference>
<dbReference type="InterPro" id="IPR005561">
    <property type="entry name" value="ANTAR"/>
</dbReference>
<dbReference type="STRING" id="546871.SAMN04488543_3736"/>
<reference evidence="3 4" key="1">
    <citation type="submission" date="2016-10" db="EMBL/GenBank/DDBJ databases">
        <authorList>
            <person name="de Groot N.N."/>
        </authorList>
    </citation>
    <scope>NUCLEOTIDE SEQUENCE [LARGE SCALE GENOMIC DNA]</scope>
    <source>
        <strain evidence="3 4">DSM 21741</strain>
    </source>
</reference>
<evidence type="ECO:0000256" key="1">
    <source>
        <dbReference type="SAM" id="MobiDB-lite"/>
    </source>
</evidence>
<protein>
    <submittedName>
        <fullName evidence="3">ANTAR domain-containing protein</fullName>
    </submittedName>
</protein>
<dbReference type="InterPro" id="IPR036388">
    <property type="entry name" value="WH-like_DNA-bd_sf"/>
</dbReference>
<name>A0A1H1ZES7_9ACTN</name>
<feature type="region of interest" description="Disordered" evidence="1">
    <location>
        <begin position="234"/>
        <end position="253"/>
    </location>
</feature>
<dbReference type="SUPFAM" id="SSF52172">
    <property type="entry name" value="CheY-like"/>
    <property type="match status" value="1"/>
</dbReference>
<dbReference type="Pfam" id="PF03861">
    <property type="entry name" value="ANTAR"/>
    <property type="match status" value="1"/>
</dbReference>
<evidence type="ECO:0000259" key="2">
    <source>
        <dbReference type="PROSITE" id="PS50921"/>
    </source>
</evidence>
<dbReference type="InterPro" id="IPR011006">
    <property type="entry name" value="CheY-like_superfamily"/>
</dbReference>
<dbReference type="AlphaFoldDB" id="A0A1H1ZES7"/>
<organism evidence="3 4">
    <name type="scientific">Friedmanniella luteola</name>
    <dbReference type="NCBI Taxonomy" id="546871"/>
    <lineage>
        <taxon>Bacteria</taxon>
        <taxon>Bacillati</taxon>
        <taxon>Actinomycetota</taxon>
        <taxon>Actinomycetes</taxon>
        <taxon>Propionibacteriales</taxon>
        <taxon>Nocardioidaceae</taxon>
        <taxon>Friedmanniella</taxon>
    </lineage>
</organism>
<accession>A0A1H1ZES7</accession>
<proteinExistence type="predicted"/>
<sequence length="253" mass="27800">MDDDAFRHQVWTRLERSVVETTSVQDYLQDAVLATEAVVGVEGSFSLSVLLYGNLLTVATTDRSAWDADQVEFDTEAGPCVEALRNGVDTGVVDLRTEQRWPAWAAVSTLLGFHGAAGIPAEITPGQRLALNLYTPDPEALHGEPVHRARLFNQEVARTLPTVLRITEQGQLAEHLQEALAGRSTIDQALGVLMAQNRCTRDEAFGILRRASQHRNLKLREVAAAVIERFTGHAAAEPPPFTPPRPARDRPVR</sequence>
<dbReference type="Proteomes" id="UP000199092">
    <property type="component" value="Chromosome I"/>
</dbReference>
<evidence type="ECO:0000313" key="3">
    <source>
        <dbReference type="EMBL" id="SDT32295.1"/>
    </source>
</evidence>
<dbReference type="GO" id="GO:0003723">
    <property type="term" value="F:RNA binding"/>
    <property type="evidence" value="ECO:0007669"/>
    <property type="project" value="InterPro"/>
</dbReference>
<evidence type="ECO:0000313" key="4">
    <source>
        <dbReference type="Proteomes" id="UP000199092"/>
    </source>
</evidence>
<dbReference type="InterPro" id="IPR012074">
    <property type="entry name" value="GAF_ANTAR"/>
</dbReference>
<dbReference type="RefSeq" id="WP_091414742.1">
    <property type="nucleotide sequence ID" value="NZ_LT629749.1"/>
</dbReference>
<dbReference type="EMBL" id="LT629749">
    <property type="protein sequence ID" value="SDT32295.1"/>
    <property type="molecule type" value="Genomic_DNA"/>
</dbReference>
<keyword evidence="4" id="KW-1185">Reference proteome</keyword>
<dbReference type="OrthoDB" id="7466251at2"/>
<feature type="domain" description="ANTAR" evidence="2">
    <location>
        <begin position="166"/>
        <end position="227"/>
    </location>
</feature>
<gene>
    <name evidence="3" type="ORF">SAMN04488543_3736</name>
</gene>
<dbReference type="Gene3D" id="1.10.10.10">
    <property type="entry name" value="Winged helix-like DNA-binding domain superfamily/Winged helix DNA-binding domain"/>
    <property type="match status" value="1"/>
</dbReference>
<dbReference type="PROSITE" id="PS50921">
    <property type="entry name" value="ANTAR"/>
    <property type="match status" value="1"/>
</dbReference>
<dbReference type="SMART" id="SM01012">
    <property type="entry name" value="ANTAR"/>
    <property type="match status" value="1"/>
</dbReference>